<reference evidence="3 4" key="1">
    <citation type="submission" date="2018-11" db="EMBL/GenBank/DDBJ databases">
        <title>Sequencing the genomes of 1000 actinobacteria strains.</title>
        <authorList>
            <person name="Klenk H.-P."/>
        </authorList>
    </citation>
    <scope>NUCLEOTIDE SEQUENCE [LARGE SCALE GENOMIC DNA]</scope>
    <source>
        <strain evidence="3 4">DSM 43634</strain>
    </source>
</reference>
<gene>
    <name evidence="3" type="ORF">EDD30_3454</name>
</gene>
<proteinExistence type="predicted"/>
<dbReference type="Proteomes" id="UP000271683">
    <property type="component" value="Unassembled WGS sequence"/>
</dbReference>
<evidence type="ECO:0000256" key="1">
    <source>
        <dbReference type="SAM" id="MobiDB-lite"/>
    </source>
</evidence>
<evidence type="ECO:0000259" key="2">
    <source>
        <dbReference type="PROSITE" id="PS52045"/>
    </source>
</evidence>
<dbReference type="InterPro" id="IPR053168">
    <property type="entry name" value="Glutamic_endopeptidase"/>
</dbReference>
<name>A0A3N1GKE6_9ACTN</name>
<dbReference type="EMBL" id="RJKL01000001">
    <property type="protein sequence ID" value="ROP30596.1"/>
    <property type="molecule type" value="Genomic_DNA"/>
</dbReference>
<feature type="region of interest" description="Disordered" evidence="1">
    <location>
        <begin position="30"/>
        <end position="53"/>
    </location>
</feature>
<dbReference type="PROSITE" id="PS52045">
    <property type="entry name" value="NEPROSIN_PEP_CD"/>
    <property type="match status" value="1"/>
</dbReference>
<protein>
    <submittedName>
        <fullName evidence="3">Uncharacterized protein DUF239</fullName>
    </submittedName>
</protein>
<accession>A0A3N1GKE6</accession>
<feature type="compositionally biased region" description="Low complexity" evidence="1">
    <location>
        <begin position="83"/>
        <end position="104"/>
    </location>
</feature>
<dbReference type="AlphaFoldDB" id="A0A3N1GKE6"/>
<organism evidence="3 4">
    <name type="scientific">Couchioplanes caeruleus</name>
    <dbReference type="NCBI Taxonomy" id="56438"/>
    <lineage>
        <taxon>Bacteria</taxon>
        <taxon>Bacillati</taxon>
        <taxon>Actinomycetota</taxon>
        <taxon>Actinomycetes</taxon>
        <taxon>Micromonosporales</taxon>
        <taxon>Micromonosporaceae</taxon>
        <taxon>Couchioplanes</taxon>
    </lineage>
</organism>
<dbReference type="InterPro" id="IPR004314">
    <property type="entry name" value="Neprosin"/>
</dbReference>
<feature type="domain" description="Neprosin PEP catalytic" evidence="2">
    <location>
        <begin position="186"/>
        <end position="406"/>
    </location>
</feature>
<feature type="region of interest" description="Disordered" evidence="1">
    <location>
        <begin position="83"/>
        <end position="116"/>
    </location>
</feature>
<evidence type="ECO:0000313" key="3">
    <source>
        <dbReference type="EMBL" id="ROP30596.1"/>
    </source>
</evidence>
<sequence length="406" mass="42748">MTSTDQAEWSRERSHRYPKRYMVGVACESGCPEVSPRSPLRAPPTNEDGHVSKPRRGVLAAGLAVAVVGSMGTVWTLQASADSSASPASSPVPGAAGKVGAGDPVPVPPTLLPWGERPSKLKRARAGASSAAIAAAGADAASADPSGSLVPVPEYAPKGRNSKAGILRKVHSSIVPPAPPPAGPLTREPGDVFFHYAVGTQTGETDGTWANVSIAKPELAGGDYHTLAEIAVQSADGRQIVEVGWTVDRQVNGDDDPHLFVYYWKNREPSCYNACGFEVYGNASIKPGDTLPTGVQKRFGIQHSGGVWWIAYDSEWIGYFPDWLWDGTYTRGGLTQWFGEVAASTDRPCTDMGNGLVVSDGNAARMGTISMTNGPEPKATVRATSPHYGVLSLSDRTFRFGGPGAC</sequence>
<dbReference type="Pfam" id="PF03080">
    <property type="entry name" value="Neprosin"/>
    <property type="match status" value="1"/>
</dbReference>
<evidence type="ECO:0000313" key="4">
    <source>
        <dbReference type="Proteomes" id="UP000271683"/>
    </source>
</evidence>
<dbReference type="PANTHER" id="PTHR31589">
    <property type="entry name" value="PROTEIN, PUTATIVE (DUF239)-RELATED-RELATED"/>
    <property type="match status" value="1"/>
</dbReference>
<comment type="caution">
    <text evidence="3">The sequence shown here is derived from an EMBL/GenBank/DDBJ whole genome shotgun (WGS) entry which is preliminary data.</text>
</comment>